<dbReference type="RefSeq" id="WP_389222549.1">
    <property type="nucleotide sequence ID" value="NZ_JBIACJ010000012.1"/>
</dbReference>
<dbReference type="InterPro" id="IPR019065">
    <property type="entry name" value="RE_NgoFVII_N"/>
</dbReference>
<dbReference type="EMBL" id="JBIACJ010000012">
    <property type="protein sequence ID" value="MFE8698296.1"/>
    <property type="molecule type" value="Genomic_DNA"/>
</dbReference>
<evidence type="ECO:0000313" key="2">
    <source>
        <dbReference type="EMBL" id="MFE8698296.1"/>
    </source>
</evidence>
<gene>
    <name evidence="2" type="ORF">ACFYKT_18390</name>
</gene>
<sequence length="671" mass="78450">MDIDELFDTTIYSELKAVSFVASPNFFFTTTKNFTNITLILGIEDGAVANSFVTGIAPLLDVTERLKFYNSLSNDVKENIRSNKYSIRYPHQGNPIHSKIYLLKGKNASRVIIGSANFTETAFNNRKQFEEILVFDNSPLYEIYENRFKDIFKQTVDYIPEIIKKQYDSEKVWVADPEIMKDILIDDLTRQKVIVQFSEEEMEEIKLLPDKMEVEKEDAIQFKQIVEVITKKDKKSNSFNLLPVASLKQKSVAIKSILSWTSKKSEEIDHRFQLVYNNGNNMLLTTNHGLENKDEENELILFSKPITDIDILRENLTLINRFVDAYELFTARTDLKNQSRIFEIILYAFMSTYIWNMRDHYASEEGRESVRRHFPPFMIIAGRSMSGKTSALEFIGMLLGNTNPYFAYEQVKDSSVIWDYFHSTNVNPILIDEIEPKFFTSSAAKKGERLIKYISNEIKGQHPVMIGTTNATGFDVTAQTSMRIYYLQIDNTFQKEAMAESGRYLSEIMSKINSSLFQDFTYRIGKRLQDGNEFYKTDDFLAIAREVFIQYYKECEMETPKWFPLKKFNDYDERGKFIWRELYRSHKQAFDIRDDNTILIKIEEFGDRTNRERTNKINFLPPECIIEDSPVLVINKEIFFKFIEMSENEEKTFIGKIKALFSKKEMNGKSK</sequence>
<reference evidence="2 3" key="1">
    <citation type="submission" date="2024-08" db="EMBL/GenBank/DDBJ databases">
        <title>Two novel Cytobacillus novel species.</title>
        <authorList>
            <person name="Liu G."/>
        </authorList>
    </citation>
    <scope>NUCLEOTIDE SEQUENCE [LARGE SCALE GENOMIC DNA]</scope>
    <source>
        <strain evidence="2 3">FJAT-53684</strain>
    </source>
</reference>
<keyword evidence="3" id="KW-1185">Reference proteome</keyword>
<organism evidence="2 3">
    <name type="scientific">Cytobacillus mangrovibacter</name>
    <dbReference type="NCBI Taxonomy" id="3299024"/>
    <lineage>
        <taxon>Bacteria</taxon>
        <taxon>Bacillati</taxon>
        <taxon>Bacillota</taxon>
        <taxon>Bacilli</taxon>
        <taxon>Bacillales</taxon>
        <taxon>Bacillaceae</taxon>
        <taxon>Cytobacillus</taxon>
    </lineage>
</organism>
<dbReference type="Pfam" id="PF09565">
    <property type="entry name" value="RE_NgoFVII"/>
    <property type="match status" value="1"/>
</dbReference>
<dbReference type="SUPFAM" id="SSF56024">
    <property type="entry name" value="Phospholipase D/nuclease"/>
    <property type="match status" value="1"/>
</dbReference>
<evidence type="ECO:0000313" key="3">
    <source>
        <dbReference type="Proteomes" id="UP001601058"/>
    </source>
</evidence>
<accession>A0ABW6K2D5</accession>
<proteinExistence type="predicted"/>
<dbReference type="Gene3D" id="3.30.870.10">
    <property type="entry name" value="Endonuclease Chain A"/>
    <property type="match status" value="1"/>
</dbReference>
<feature type="domain" description="PLD phosphodiesterase" evidence="1">
    <location>
        <begin position="92"/>
        <end position="122"/>
    </location>
</feature>
<comment type="caution">
    <text evidence="2">The sequence shown here is derived from an EMBL/GenBank/DDBJ whole genome shotgun (WGS) entry which is preliminary data.</text>
</comment>
<dbReference type="PROSITE" id="PS50035">
    <property type="entry name" value="PLD"/>
    <property type="match status" value="1"/>
</dbReference>
<dbReference type="InterPro" id="IPR001736">
    <property type="entry name" value="PLipase_D/transphosphatidylase"/>
</dbReference>
<dbReference type="Proteomes" id="UP001601058">
    <property type="component" value="Unassembled WGS sequence"/>
</dbReference>
<protein>
    <submittedName>
        <fullName evidence="2">Phospholipase D family protein</fullName>
    </submittedName>
</protein>
<evidence type="ECO:0000259" key="1">
    <source>
        <dbReference type="PROSITE" id="PS50035"/>
    </source>
</evidence>
<name>A0ABW6K2D5_9BACI</name>
<dbReference type="CDD" id="cd09117">
    <property type="entry name" value="PLDc_Bfil_DEXD_like"/>
    <property type="match status" value="1"/>
</dbReference>